<name>A0A2J6WJK6_9BACT</name>
<feature type="transmembrane region" description="Helical" evidence="1">
    <location>
        <begin position="207"/>
        <end position="227"/>
    </location>
</feature>
<protein>
    <submittedName>
        <fullName evidence="2">Cytochrome C biogenesis protein</fullName>
    </submittedName>
</protein>
<keyword evidence="1" id="KW-1133">Transmembrane helix</keyword>
<feature type="transmembrane region" description="Helical" evidence="1">
    <location>
        <begin position="60"/>
        <end position="85"/>
    </location>
</feature>
<sequence>MIEAIFSNINYLVSQQIAIAMVAAFVWGIISVIISPCHLSGIPLICGYLMKRTENIKSAFWLSSIFSFGVLISIAIIGVVTISLGRIFGDVGILGDLLVGALFIVFGAYLLGIVNLNWNGFQYKSAKVGILSVFVMGFVFGMGLGPCTFAYIAPVVGFTFKMSSTKILRPAILLLFYAAGHTLTIAIAGVSGNLVSKFLKFNEKLKFLNLFQKIIGIALIIIGIFYLF</sequence>
<keyword evidence="1" id="KW-0472">Membrane</keyword>
<evidence type="ECO:0000313" key="2">
    <source>
        <dbReference type="EMBL" id="PMP70566.1"/>
    </source>
</evidence>
<feature type="transmembrane region" description="Helical" evidence="1">
    <location>
        <begin position="17"/>
        <end position="39"/>
    </location>
</feature>
<dbReference type="PANTHER" id="PTHR31272:SF9">
    <property type="entry name" value="BLL1027 PROTEIN"/>
    <property type="match status" value="1"/>
</dbReference>
<accession>A0A2J6WJK6</accession>
<reference evidence="2 3" key="1">
    <citation type="submission" date="2018-01" db="EMBL/GenBank/DDBJ databases">
        <title>Metagenomic assembled genomes from two thermal pools in the Uzon Caldera, Kamchatka, Russia.</title>
        <authorList>
            <person name="Wilkins L."/>
            <person name="Ettinger C."/>
        </authorList>
    </citation>
    <scope>NUCLEOTIDE SEQUENCE [LARGE SCALE GENOMIC DNA]</scope>
    <source>
        <strain evidence="2">ZAV-05</strain>
    </source>
</reference>
<dbReference type="Proteomes" id="UP000242881">
    <property type="component" value="Unassembled WGS sequence"/>
</dbReference>
<organism evidence="2 3">
    <name type="scientific">Calditerrivibrio nitroreducens</name>
    <dbReference type="NCBI Taxonomy" id="477976"/>
    <lineage>
        <taxon>Bacteria</taxon>
        <taxon>Pseudomonadati</taxon>
        <taxon>Deferribacterota</taxon>
        <taxon>Deferribacteres</taxon>
        <taxon>Deferribacterales</taxon>
        <taxon>Calditerrivibrionaceae</taxon>
    </lineage>
</organism>
<gene>
    <name evidence="2" type="ORF">C0187_05315</name>
</gene>
<keyword evidence="1" id="KW-0812">Transmembrane</keyword>
<dbReference type="EMBL" id="PNIN01000051">
    <property type="protein sequence ID" value="PMP70566.1"/>
    <property type="molecule type" value="Genomic_DNA"/>
</dbReference>
<evidence type="ECO:0000313" key="3">
    <source>
        <dbReference type="Proteomes" id="UP000242881"/>
    </source>
</evidence>
<feature type="transmembrane region" description="Helical" evidence="1">
    <location>
        <begin position="97"/>
        <end position="116"/>
    </location>
</feature>
<dbReference type="PANTHER" id="PTHR31272">
    <property type="entry name" value="CYTOCHROME C-TYPE BIOGENESIS PROTEIN HI_1454-RELATED"/>
    <property type="match status" value="1"/>
</dbReference>
<dbReference type="InterPro" id="IPR051790">
    <property type="entry name" value="Cytochrome_c-biogenesis_DsbD"/>
</dbReference>
<feature type="transmembrane region" description="Helical" evidence="1">
    <location>
        <begin position="172"/>
        <end position="195"/>
    </location>
</feature>
<feature type="transmembrane region" description="Helical" evidence="1">
    <location>
        <begin position="128"/>
        <end position="152"/>
    </location>
</feature>
<dbReference type="AlphaFoldDB" id="A0A2J6WJK6"/>
<proteinExistence type="predicted"/>
<comment type="caution">
    <text evidence="2">The sequence shown here is derived from an EMBL/GenBank/DDBJ whole genome shotgun (WGS) entry which is preliminary data.</text>
</comment>
<evidence type="ECO:0000256" key="1">
    <source>
        <dbReference type="SAM" id="Phobius"/>
    </source>
</evidence>